<dbReference type="InterPro" id="IPR050925">
    <property type="entry name" value="Rhomboid_protease_S54"/>
</dbReference>
<dbReference type="InterPro" id="IPR022764">
    <property type="entry name" value="Peptidase_S54_rhomboid_dom"/>
</dbReference>
<evidence type="ECO:0000256" key="6">
    <source>
        <dbReference type="ARBA" id="ARBA00023136"/>
    </source>
</evidence>
<dbReference type="SUPFAM" id="SSF144091">
    <property type="entry name" value="Rhomboid-like"/>
    <property type="match status" value="1"/>
</dbReference>
<reference evidence="9" key="1">
    <citation type="submission" date="2023-01" db="EMBL/GenBank/DDBJ databases">
        <title>Metagenome sequencing of chrysophaentin producing Chrysophaeum taylorii.</title>
        <authorList>
            <person name="Davison J."/>
            <person name="Bewley C."/>
        </authorList>
    </citation>
    <scope>NUCLEOTIDE SEQUENCE</scope>
    <source>
        <strain evidence="9">NIES-1699</strain>
    </source>
</reference>
<keyword evidence="10" id="KW-1185">Reference proteome</keyword>
<dbReference type="InterPro" id="IPR035952">
    <property type="entry name" value="Rhomboid-like_sf"/>
</dbReference>
<evidence type="ECO:0000259" key="8">
    <source>
        <dbReference type="Pfam" id="PF01694"/>
    </source>
</evidence>
<dbReference type="Pfam" id="PF01694">
    <property type="entry name" value="Rhomboid"/>
    <property type="match status" value="1"/>
</dbReference>
<keyword evidence="3 7" id="KW-0812">Transmembrane</keyword>
<feature type="transmembrane region" description="Helical" evidence="7">
    <location>
        <begin position="233"/>
        <end position="252"/>
    </location>
</feature>
<comment type="subcellular location">
    <subcellularLocation>
        <location evidence="1">Membrane</location>
        <topology evidence="1">Multi-pass membrane protein</topology>
    </subcellularLocation>
</comment>
<protein>
    <recommendedName>
        <fullName evidence="8">Peptidase S54 rhomboid domain-containing protein</fullName>
    </recommendedName>
</protein>
<dbReference type="AlphaFoldDB" id="A0AAD7XKK9"/>
<keyword evidence="4" id="KW-0378">Hydrolase</keyword>
<evidence type="ECO:0000313" key="10">
    <source>
        <dbReference type="Proteomes" id="UP001230188"/>
    </source>
</evidence>
<evidence type="ECO:0000313" key="9">
    <source>
        <dbReference type="EMBL" id="KAJ8601589.1"/>
    </source>
</evidence>
<evidence type="ECO:0000256" key="4">
    <source>
        <dbReference type="ARBA" id="ARBA00022801"/>
    </source>
</evidence>
<name>A0AAD7XKK9_9STRA</name>
<proteinExistence type="inferred from homology"/>
<dbReference type="Proteomes" id="UP001230188">
    <property type="component" value="Unassembled WGS sequence"/>
</dbReference>
<keyword evidence="5 7" id="KW-1133">Transmembrane helix</keyword>
<evidence type="ECO:0000256" key="7">
    <source>
        <dbReference type="SAM" id="Phobius"/>
    </source>
</evidence>
<keyword evidence="6 7" id="KW-0472">Membrane</keyword>
<dbReference type="EMBL" id="JAQMWT010000419">
    <property type="protein sequence ID" value="KAJ8601589.1"/>
    <property type="molecule type" value="Genomic_DNA"/>
</dbReference>
<dbReference type="GO" id="GO:0016020">
    <property type="term" value="C:membrane"/>
    <property type="evidence" value="ECO:0007669"/>
    <property type="project" value="UniProtKB-SubCell"/>
</dbReference>
<sequence>MSSAHGREQQSIGLALSPSTLYRHFVYSKDAVRRGRWWTALTYMLCHADYAHLASNTQCLVLCGPAALGILGYPGAIATYAAAGIFGALDLPRLYDLQLERFFATGWRHFWRSVTEPFLSRRHTVPIVKAAAESFGVATRAIDGVATRIANSLATDLASNRRLIGASAGVSAFLMLDACASIEQCVSLVARGSGLEEVAVLLLHALGAAHYFTTEASRTYMGAAPGVDHAAHLNGAACGLIAFAIAKARSLYRRRRRRRDDSSRWKGASPRGV</sequence>
<evidence type="ECO:0000256" key="3">
    <source>
        <dbReference type="ARBA" id="ARBA00022692"/>
    </source>
</evidence>
<dbReference type="PANTHER" id="PTHR43731">
    <property type="entry name" value="RHOMBOID PROTEASE"/>
    <property type="match status" value="1"/>
</dbReference>
<evidence type="ECO:0000256" key="2">
    <source>
        <dbReference type="ARBA" id="ARBA00009045"/>
    </source>
</evidence>
<evidence type="ECO:0000256" key="1">
    <source>
        <dbReference type="ARBA" id="ARBA00004141"/>
    </source>
</evidence>
<dbReference type="Gene3D" id="1.20.1540.10">
    <property type="entry name" value="Rhomboid-like"/>
    <property type="match status" value="1"/>
</dbReference>
<comment type="caution">
    <text evidence="9">The sequence shown here is derived from an EMBL/GenBank/DDBJ whole genome shotgun (WGS) entry which is preliminary data.</text>
</comment>
<dbReference type="PANTHER" id="PTHR43731:SF14">
    <property type="entry name" value="PRESENILIN-ASSOCIATED RHOMBOID-LIKE PROTEIN, MITOCHONDRIAL"/>
    <property type="match status" value="1"/>
</dbReference>
<accession>A0AAD7XKK9</accession>
<dbReference type="GO" id="GO:0004252">
    <property type="term" value="F:serine-type endopeptidase activity"/>
    <property type="evidence" value="ECO:0007669"/>
    <property type="project" value="InterPro"/>
</dbReference>
<organism evidence="9 10">
    <name type="scientific">Chrysophaeum taylorii</name>
    <dbReference type="NCBI Taxonomy" id="2483200"/>
    <lineage>
        <taxon>Eukaryota</taxon>
        <taxon>Sar</taxon>
        <taxon>Stramenopiles</taxon>
        <taxon>Ochrophyta</taxon>
        <taxon>Pelagophyceae</taxon>
        <taxon>Pelagomonadales</taxon>
        <taxon>Pelagomonadaceae</taxon>
        <taxon>Chrysophaeum</taxon>
    </lineage>
</organism>
<evidence type="ECO:0000256" key="5">
    <source>
        <dbReference type="ARBA" id="ARBA00022989"/>
    </source>
</evidence>
<feature type="domain" description="Peptidase S54 rhomboid" evidence="8">
    <location>
        <begin position="35"/>
        <end position="89"/>
    </location>
</feature>
<gene>
    <name evidence="9" type="ORF">CTAYLR_010142</name>
</gene>
<comment type="similarity">
    <text evidence="2">Belongs to the peptidase S54 family.</text>
</comment>